<dbReference type="HOGENOM" id="CLU_277507_0_0_1"/>
<proteinExistence type="predicted"/>
<gene>
    <name evidence="2" type="ORF">TTHERM_00379000</name>
</gene>
<dbReference type="KEGG" id="tet:TTHERM_00379000"/>
<organism evidence="2 3">
    <name type="scientific">Tetrahymena thermophila (strain SB210)</name>
    <dbReference type="NCBI Taxonomy" id="312017"/>
    <lineage>
        <taxon>Eukaryota</taxon>
        <taxon>Sar</taxon>
        <taxon>Alveolata</taxon>
        <taxon>Ciliophora</taxon>
        <taxon>Intramacronucleata</taxon>
        <taxon>Oligohymenophorea</taxon>
        <taxon>Hymenostomatida</taxon>
        <taxon>Tetrahymenina</taxon>
        <taxon>Tetrahymenidae</taxon>
        <taxon>Tetrahymena</taxon>
    </lineage>
</organism>
<dbReference type="GeneID" id="7828298"/>
<feature type="coiled-coil region" evidence="1">
    <location>
        <begin position="183"/>
        <end position="217"/>
    </location>
</feature>
<dbReference type="RefSeq" id="XP_001015481.2">
    <property type="nucleotide sequence ID" value="XM_001015481.3"/>
</dbReference>
<name>Q23FB7_TETTS</name>
<feature type="coiled-coil region" evidence="1">
    <location>
        <begin position="128"/>
        <end position="155"/>
    </location>
</feature>
<dbReference type="EMBL" id="GG662706">
    <property type="protein sequence ID" value="EAR95236.2"/>
    <property type="molecule type" value="Genomic_DNA"/>
</dbReference>
<dbReference type="Gene3D" id="1.10.287.1490">
    <property type="match status" value="2"/>
</dbReference>
<evidence type="ECO:0000313" key="2">
    <source>
        <dbReference type="EMBL" id="EAR95236.2"/>
    </source>
</evidence>
<dbReference type="PANTHER" id="PTHR23159:SF31">
    <property type="entry name" value="CENTROSOME-ASSOCIATED PROTEIN CEP250 ISOFORM X1"/>
    <property type="match status" value="1"/>
</dbReference>
<dbReference type="InParanoid" id="Q23FB7"/>
<evidence type="ECO:0000313" key="3">
    <source>
        <dbReference type="Proteomes" id="UP000009168"/>
    </source>
</evidence>
<reference evidence="3" key="1">
    <citation type="journal article" date="2006" name="PLoS Biol.">
        <title>Macronuclear genome sequence of the ciliate Tetrahymena thermophila, a model eukaryote.</title>
        <authorList>
            <person name="Eisen J.A."/>
            <person name="Coyne R.S."/>
            <person name="Wu M."/>
            <person name="Wu D."/>
            <person name="Thiagarajan M."/>
            <person name="Wortman J.R."/>
            <person name="Badger J.H."/>
            <person name="Ren Q."/>
            <person name="Amedeo P."/>
            <person name="Jones K.M."/>
            <person name="Tallon L.J."/>
            <person name="Delcher A.L."/>
            <person name="Salzberg S.L."/>
            <person name="Silva J.C."/>
            <person name="Haas B.J."/>
            <person name="Majoros W.H."/>
            <person name="Farzad M."/>
            <person name="Carlton J.M."/>
            <person name="Smith R.K. Jr."/>
            <person name="Garg J."/>
            <person name="Pearlman R.E."/>
            <person name="Karrer K.M."/>
            <person name="Sun L."/>
            <person name="Manning G."/>
            <person name="Elde N.C."/>
            <person name="Turkewitz A.P."/>
            <person name="Asai D.J."/>
            <person name="Wilkes D.E."/>
            <person name="Wang Y."/>
            <person name="Cai H."/>
            <person name="Collins K."/>
            <person name="Stewart B.A."/>
            <person name="Lee S.R."/>
            <person name="Wilamowska K."/>
            <person name="Weinberg Z."/>
            <person name="Ruzzo W.L."/>
            <person name="Wloga D."/>
            <person name="Gaertig J."/>
            <person name="Frankel J."/>
            <person name="Tsao C.-C."/>
            <person name="Gorovsky M.A."/>
            <person name="Keeling P.J."/>
            <person name="Waller R.F."/>
            <person name="Patron N.J."/>
            <person name="Cherry J.M."/>
            <person name="Stover N.A."/>
            <person name="Krieger C.J."/>
            <person name="del Toro C."/>
            <person name="Ryder H.F."/>
            <person name="Williamson S.C."/>
            <person name="Barbeau R.A."/>
            <person name="Hamilton E.P."/>
            <person name="Orias E."/>
        </authorList>
    </citation>
    <scope>NUCLEOTIDE SEQUENCE [LARGE SCALE GENOMIC DNA]</scope>
    <source>
        <strain evidence="3">SB210</strain>
    </source>
</reference>
<accession>Q23FB7</accession>
<dbReference type="Proteomes" id="UP000009168">
    <property type="component" value="Unassembled WGS sequence"/>
</dbReference>
<protein>
    <submittedName>
        <fullName evidence="2">Uncharacterized protein</fullName>
    </submittedName>
</protein>
<dbReference type="PANTHER" id="PTHR23159">
    <property type="entry name" value="CENTROSOMAL PROTEIN 2"/>
    <property type="match status" value="1"/>
</dbReference>
<dbReference type="SUPFAM" id="SSF57997">
    <property type="entry name" value="Tropomyosin"/>
    <property type="match status" value="2"/>
</dbReference>
<evidence type="ECO:0000256" key="1">
    <source>
        <dbReference type="SAM" id="Coils"/>
    </source>
</evidence>
<feature type="coiled-coil region" evidence="1">
    <location>
        <begin position="277"/>
        <end position="1083"/>
    </location>
</feature>
<dbReference type="OrthoDB" id="10046208at2759"/>
<dbReference type="eggNOG" id="ENOG502QPW2">
    <property type="taxonomic scope" value="Eukaryota"/>
</dbReference>
<sequence>MSYQYSQNLVQSTNVPPGSIQYSQNNIQTAGRTLIDSSSPEHPIQLASSNQVVSQILTTTQGSPTRQSKTFVYRSESPIRSSQYGKHVVNVSHIEKGQAPIYVSQSTVQNPIYVEKIVKVESSNTSELNLLRQRISALELQNKTLTEELITLRNNTPQEVEQIVYIENNEEINKLRYELNNIKALSDAENENVKRSKKNLEDQFNSVLQERDRMIIQLKELTVKITEFQSLIASRDIQINNLKIQNENLATRLVLTTAELEKITQVKVEAEPLRRKVTELEQYLIQQEKIIEDLRNRLGQQDQVISQLRMFEIRCSQYEQEINALRAKLQESENNSLLLIKKIEELQNLLNDENVKRSKKDGELAISLRDKQALEEKLVHLTQQVEFLTRKVAAQEQDINAQRTRIIELEGIAAKVGSYEQQIQYLSQQIERLNQVIREKDQTITQLNIELNQLRLSNSQIAQLQEQVVTLQQNLVTRTAEVESLRKRVSEQELLINQLRMFEQRVGEYEQIINALRQRIAELEAQLNDENVKRSKKDGELAISLRDKQALEEKLVHMTQQIEFLSQKVNQLTGQVAERDQIISQLRVYEIRVKEYENVINALRQRVAELEAQLNDENVKRSKKDGELAISLRDKQALEEKLVHMTQQIEFLSQKVAQYEKILGEQQQQLAERDNIINQLRVFEIRVKEYENVINALRQRVAELEAQLNDENVKRSKKDGELAISLRDKQALEEKLVHMTQQIEFLSQKVAQYEKILGEQQQQLAERDNIINQLRVYEIRVKEYENVINALRQRVSELEAQLNDENVKRSKKDGELAISLRDKQALEEKLVHMTQQIEFLSQKVNQLTGQVAERDNIINQLRVYEIRVKEYENVINALRQRVAELEAQLNDENVKRSKKDGELAISLRDKQALEEKLVHMTQQIEFLNMKVTSYEKQIQEKDGQINQLRIEISQLQINLQQLQNASEEVRRLTELLVVKTTEIDQLRKRLAELEIALQEFNLVQAKLQECEKNNQLLRQRIAELEALLNDEAVKRSRNQGDLEISLRDKQALEEKLVHMTQQIEFLSRKVTQLTEENSNLRVIVSSYQQIIDEWQSISVRHASFSQLLENLKVRVQQISFSSSSSSQVISQSSYVRSSGVAHK</sequence>
<dbReference type="OMA" id="MTQQIEF"/>
<dbReference type="AlphaFoldDB" id="Q23FB7"/>
<keyword evidence="3" id="KW-1185">Reference proteome</keyword>
<keyword evidence="1" id="KW-0175">Coiled coil</keyword>